<reference evidence="2" key="1">
    <citation type="journal article" date="2022" name="Microorganisms">
        <title>Two New Species of Filamentous Sulfur Bacteria of the Genus Thiothrix, Thiothrix winogradskyi sp. nov. and 'Candidatus Thiothrix sulfatifontis' sp. nov.</title>
        <authorList>
            <person name="Ravin N.V."/>
            <person name="Rossetti S."/>
            <person name="Beletsky A.V."/>
            <person name="Kadnikov V.V."/>
            <person name="Rudenko T.S."/>
            <person name="Smolyakov D.D."/>
            <person name="Moskvitina M.I."/>
            <person name="Gureeva M.V."/>
            <person name="Mardanov A.V."/>
            <person name="Grabovich M.Y."/>
        </authorList>
    </citation>
    <scope>NUCLEOTIDE SEQUENCE</scope>
    <source>
        <strain evidence="2">CT3</strain>
    </source>
</reference>
<dbReference type="RefSeq" id="WP_236501445.1">
    <property type="nucleotide sequence ID" value="NZ_CP091244.1"/>
</dbReference>
<dbReference type="EMBL" id="CP091244">
    <property type="protein sequence ID" value="UJS26104.1"/>
    <property type="molecule type" value="Genomic_DNA"/>
</dbReference>
<gene>
    <name evidence="2" type="ORF">L2Y54_08710</name>
</gene>
<name>A0ABY3T3C2_9GAMM</name>
<proteinExistence type="predicted"/>
<evidence type="ECO:0000313" key="3">
    <source>
        <dbReference type="Proteomes" id="UP001054801"/>
    </source>
</evidence>
<evidence type="ECO:0000256" key="1">
    <source>
        <dbReference type="SAM" id="SignalP"/>
    </source>
</evidence>
<keyword evidence="1" id="KW-0732">Signal</keyword>
<feature type="signal peptide" evidence="1">
    <location>
        <begin position="1"/>
        <end position="23"/>
    </location>
</feature>
<accession>A0ABY3T3C2</accession>
<protein>
    <submittedName>
        <fullName evidence="2">Uncharacterized protein</fullName>
    </submittedName>
</protein>
<keyword evidence="3" id="KW-1185">Reference proteome</keyword>
<evidence type="ECO:0000313" key="2">
    <source>
        <dbReference type="EMBL" id="UJS26104.1"/>
    </source>
</evidence>
<feature type="chain" id="PRO_5047272186" evidence="1">
    <location>
        <begin position="24"/>
        <end position="108"/>
    </location>
</feature>
<organism evidence="2 3">
    <name type="scientific">Thiothrix winogradskyi</name>
    <dbReference type="NCBI Taxonomy" id="96472"/>
    <lineage>
        <taxon>Bacteria</taxon>
        <taxon>Pseudomonadati</taxon>
        <taxon>Pseudomonadota</taxon>
        <taxon>Gammaproteobacteria</taxon>
        <taxon>Thiotrichales</taxon>
        <taxon>Thiotrichaceae</taxon>
        <taxon>Thiothrix</taxon>
    </lineage>
</organism>
<dbReference type="Proteomes" id="UP001054801">
    <property type="component" value="Chromosome"/>
</dbReference>
<sequence length="108" mass="11361">MKYLPMHCLCLAALAFSATSVSALPDGSAPPSMMDMSATFAKTRAQLRAYEVDFRDTGTEVDPFAVGALDTAGCDINVGNVVLDDAAGAPNDIIIFVQGDIMQANNCR</sequence>